<feature type="signal peptide" evidence="2">
    <location>
        <begin position="1"/>
        <end position="27"/>
    </location>
</feature>
<reference evidence="3 4" key="1">
    <citation type="submission" date="2020-08" db="EMBL/GenBank/DDBJ databases">
        <title>Genomic Encyclopedia of Type Strains, Phase III (KMG-III): the genomes of soil and plant-associated and newly described type strains.</title>
        <authorList>
            <person name="Whitman W."/>
        </authorList>
    </citation>
    <scope>NUCLEOTIDE SEQUENCE [LARGE SCALE GENOMIC DNA]</scope>
    <source>
        <strain evidence="3 4">CECT 3265</strain>
    </source>
</reference>
<dbReference type="Pfam" id="PF22612">
    <property type="entry name" value="GH113"/>
    <property type="match status" value="1"/>
</dbReference>
<dbReference type="RefSeq" id="WP_184730661.1">
    <property type="nucleotide sequence ID" value="NZ_BMRW01000001.1"/>
</dbReference>
<comment type="caution">
    <text evidence="3">The sequence shown here is derived from an EMBL/GenBank/DDBJ whole genome shotgun (WGS) entry which is preliminary data.</text>
</comment>
<organism evidence="3 4">
    <name type="scientific">Streptomyces netropsis</name>
    <name type="common">Streptoverticillium netropsis</name>
    <dbReference type="NCBI Taxonomy" id="55404"/>
    <lineage>
        <taxon>Bacteria</taxon>
        <taxon>Bacillati</taxon>
        <taxon>Actinomycetota</taxon>
        <taxon>Actinomycetes</taxon>
        <taxon>Kitasatosporales</taxon>
        <taxon>Streptomycetaceae</taxon>
        <taxon>Streptomyces</taxon>
    </lineage>
</organism>
<dbReference type="Gene3D" id="3.20.20.80">
    <property type="entry name" value="Glycosidases"/>
    <property type="match status" value="1"/>
</dbReference>
<gene>
    <name evidence="3" type="ORF">FHS38_000813</name>
</gene>
<dbReference type="Proteomes" id="UP000556436">
    <property type="component" value="Unassembled WGS sequence"/>
</dbReference>
<feature type="compositionally biased region" description="Low complexity" evidence="1">
    <location>
        <begin position="24"/>
        <end position="36"/>
    </location>
</feature>
<dbReference type="InterPro" id="IPR017853">
    <property type="entry name" value="GH"/>
</dbReference>
<accession>A0A7W7L7B0</accession>
<keyword evidence="4" id="KW-1185">Reference proteome</keyword>
<protein>
    <submittedName>
        <fullName evidence="3">FMN phosphatase YigB (HAD superfamily)</fullName>
    </submittedName>
</protein>
<dbReference type="SUPFAM" id="SSF51445">
    <property type="entry name" value="(Trans)glycosidases"/>
    <property type="match status" value="1"/>
</dbReference>
<name>A0A7W7L7B0_STRNE</name>
<dbReference type="CDD" id="cd19608">
    <property type="entry name" value="GH113_mannanase-like"/>
    <property type="match status" value="1"/>
</dbReference>
<dbReference type="PROSITE" id="PS51257">
    <property type="entry name" value="PROKAR_LIPOPROTEIN"/>
    <property type="match status" value="1"/>
</dbReference>
<evidence type="ECO:0000313" key="4">
    <source>
        <dbReference type="Proteomes" id="UP000556436"/>
    </source>
</evidence>
<evidence type="ECO:0000256" key="1">
    <source>
        <dbReference type="SAM" id="MobiDB-lite"/>
    </source>
</evidence>
<dbReference type="EMBL" id="JACHJG010000001">
    <property type="protein sequence ID" value="MBB4884804.1"/>
    <property type="molecule type" value="Genomic_DNA"/>
</dbReference>
<evidence type="ECO:0000313" key="3">
    <source>
        <dbReference type="EMBL" id="MBB4884804.1"/>
    </source>
</evidence>
<keyword evidence="2" id="KW-0732">Signal</keyword>
<dbReference type="AlphaFoldDB" id="A0A7W7L7B0"/>
<proteinExistence type="predicted"/>
<sequence>MSAKKGTAALLAAAVLFLAACQSDGTAGRDAPTGRATGRGGGTPDDRKVSGLRGITLPSWNTDDYSSPEAAGYLRQIAATGARWVTFTPTWYQGRVTDSDLRTTDETADDDSLRHIIGLAHAAGLKTMLKPHVDLVRGGDRAEIRPRDTDAWFAAYERFITHYARLAADTGAEQLAVGTELAGTSGDGRRWRRVIAAVRGRYHGPLTYAANYDEYQKVPFWKDLDVIGIDAYWPLSGKATADVARLRRAWQPITEELAAFAARRDRKILFTEAGYVSQRGTTTAPYSWTISKRAGEDEQAAAYEALLATFAKKPWWAGVCWWMWDDWPDSGETAERLAYTPHGKPAEKVLRRWWSPSSPSGDRG</sequence>
<evidence type="ECO:0000256" key="2">
    <source>
        <dbReference type="SAM" id="SignalP"/>
    </source>
</evidence>
<feature type="chain" id="PRO_5038970135" evidence="2">
    <location>
        <begin position="28"/>
        <end position="364"/>
    </location>
</feature>
<dbReference type="InterPro" id="IPR055151">
    <property type="entry name" value="GH113"/>
</dbReference>
<feature type="region of interest" description="Disordered" evidence="1">
    <location>
        <begin position="24"/>
        <end position="53"/>
    </location>
</feature>